<protein>
    <submittedName>
        <fullName evidence="1">AAA domain-containing protein</fullName>
    </submittedName>
</protein>
<evidence type="ECO:0000313" key="1">
    <source>
        <dbReference type="EMBL" id="SHN83826.1"/>
    </source>
</evidence>
<name>A0A1M7ULP9_9BRAD</name>
<evidence type="ECO:0000313" key="2">
    <source>
        <dbReference type="Proteomes" id="UP000184096"/>
    </source>
</evidence>
<dbReference type="Gene3D" id="3.40.50.300">
    <property type="entry name" value="P-loop containing nucleotide triphosphate hydrolases"/>
    <property type="match status" value="1"/>
</dbReference>
<dbReference type="RefSeq" id="WP_083587792.1">
    <property type="nucleotide sequence ID" value="NZ_LT670849.1"/>
</dbReference>
<accession>A0A1M7ULP9</accession>
<dbReference type="SUPFAM" id="SSF52540">
    <property type="entry name" value="P-loop containing nucleoside triphosphate hydrolases"/>
    <property type="match status" value="1"/>
</dbReference>
<dbReference type="Pfam" id="PF13481">
    <property type="entry name" value="AAA_25"/>
    <property type="match status" value="1"/>
</dbReference>
<reference evidence="2" key="1">
    <citation type="submission" date="2016-11" db="EMBL/GenBank/DDBJ databases">
        <authorList>
            <person name="Varghese N."/>
            <person name="Submissions S."/>
        </authorList>
    </citation>
    <scope>NUCLEOTIDE SEQUENCE [LARGE SCALE GENOMIC DNA]</scope>
    <source>
        <strain evidence="2">GAS401</strain>
    </source>
</reference>
<dbReference type="AlphaFoldDB" id="A0A1M7ULP9"/>
<dbReference type="InterPro" id="IPR027417">
    <property type="entry name" value="P-loop_NTPase"/>
</dbReference>
<dbReference type="OrthoDB" id="9775547at2"/>
<organism evidence="1 2">
    <name type="scientific">Bradyrhizobium erythrophlei</name>
    <dbReference type="NCBI Taxonomy" id="1437360"/>
    <lineage>
        <taxon>Bacteria</taxon>
        <taxon>Pseudomonadati</taxon>
        <taxon>Pseudomonadota</taxon>
        <taxon>Alphaproteobacteria</taxon>
        <taxon>Hyphomicrobiales</taxon>
        <taxon>Nitrobacteraceae</taxon>
        <taxon>Bradyrhizobium</taxon>
    </lineage>
</organism>
<sequence length="431" mass="47350">MSFRFRRESPLKMTALKVDESVSSKKIDRGQIVLNRIGNEWKGNGLTAAKNAAFEVGKLVAGGMLAHYRADDFWKRRFEVQLIDEKWWSTVHEAFQSGRSSLVTIDDLLAQWFPVAANDNNKDDSINAETLLGMNFAPLEYVVPGYVVEGLTVLAGKPKLGKSWWAYDASIAVATGGKAMGSVDCEQGDVLYLALEDNPRRVQSRLLTLCPARKVQGIDLGRLTVRTIAPRIDTGLLAELDKWRLASASPRLVIIDVFLKVRPPRKKGEDPYSADYDAVTPLQRYASEHRLAIVLVTHTRKMAADDPLEAVSGTNGVTGAADAVLVLNRDGKGTTIYGRGRDIEEIETAMRFDAGRWSILGDADEVRKSDERRKIIAALKAAKEAQSPKAIADLTGMKPVNARVLLGKMVASGEVSQPSVGFYIVPYPKPL</sequence>
<gene>
    <name evidence="1" type="ORF">SAMN05444170_5662</name>
</gene>
<proteinExistence type="predicted"/>
<dbReference type="EMBL" id="LT670849">
    <property type="protein sequence ID" value="SHN83826.1"/>
    <property type="molecule type" value="Genomic_DNA"/>
</dbReference>
<keyword evidence="2" id="KW-1185">Reference proteome</keyword>
<dbReference type="Proteomes" id="UP000184096">
    <property type="component" value="Chromosome I"/>
</dbReference>